<accession>A0A913YLN5</accession>
<sequence>MKTYVAEIKQHLEDVKEANEDVQQFVDKFRSKVTQPLSAKGKSTLAKIFSKGILGKLKTKITAKLNRIISKVAPKFTKAKRLFDLAKSGLKGLVKLGTAALAVWTAVETFDNCKRKAAEAKESVKNMKTYVAEIKQHLEDVKEANEDVQQAWMDVYNTSMATDLIDALKDMRAMMLEDYFSTASNKEEKDNVAEKIQEYIDVEKLNPDQEDTKSILNNRQRAMNQVLGTITVTLSCFRHKGNAFGAVKLECARGDSPFPYIFDDIVNKVPIDPAKKCLYRTGEEYITEEKMREAWTRWVEGNATDIDATCLVNNKLIVDQVKDFLRKKENDASQIAGKLLRDDKINRGGVEEIQAVITKIKEENPNIENEMTQADKDMVCRLKNSFPDNAQQVIDTMKIVNPDVGATLTVEIVNNLQCD</sequence>
<evidence type="ECO:0000256" key="1">
    <source>
        <dbReference type="SAM" id="Coils"/>
    </source>
</evidence>
<keyword evidence="1" id="KW-0175">Coiled coil</keyword>
<dbReference type="RefSeq" id="XP_028515186.1">
    <property type="nucleotide sequence ID" value="XM_028659385.1"/>
</dbReference>
<organism evidence="2 3">
    <name type="scientific">Exaiptasia diaphana</name>
    <name type="common">Tropical sea anemone</name>
    <name type="synonym">Aiptasia pulchella</name>
    <dbReference type="NCBI Taxonomy" id="2652724"/>
    <lineage>
        <taxon>Eukaryota</taxon>
        <taxon>Metazoa</taxon>
        <taxon>Cnidaria</taxon>
        <taxon>Anthozoa</taxon>
        <taxon>Hexacorallia</taxon>
        <taxon>Actiniaria</taxon>
        <taxon>Aiptasiidae</taxon>
        <taxon>Exaiptasia</taxon>
    </lineage>
</organism>
<reference evidence="2" key="1">
    <citation type="submission" date="2022-11" db="UniProtKB">
        <authorList>
            <consortium name="EnsemblMetazoa"/>
        </authorList>
    </citation>
    <scope>IDENTIFICATION</scope>
</reference>
<dbReference type="Proteomes" id="UP000887567">
    <property type="component" value="Unplaced"/>
</dbReference>
<dbReference type="AlphaFoldDB" id="A0A913YLN5"/>
<keyword evidence="3" id="KW-1185">Reference proteome</keyword>
<proteinExistence type="predicted"/>
<dbReference type="KEGG" id="epa:110240018"/>
<feature type="coiled-coil region" evidence="1">
    <location>
        <begin position="350"/>
        <end position="377"/>
    </location>
</feature>
<evidence type="ECO:0000313" key="3">
    <source>
        <dbReference type="Proteomes" id="UP000887567"/>
    </source>
</evidence>
<feature type="coiled-coil region" evidence="1">
    <location>
        <begin position="1"/>
        <end position="28"/>
    </location>
</feature>
<name>A0A913YLN5_EXADI</name>
<dbReference type="GeneID" id="110240018"/>
<dbReference type="EnsemblMetazoa" id="XM_028659385.1">
    <property type="protein sequence ID" value="XP_028515186.1"/>
    <property type="gene ID" value="LOC110240018"/>
</dbReference>
<dbReference type="OrthoDB" id="10295196at2759"/>
<evidence type="ECO:0000313" key="2">
    <source>
        <dbReference type="EnsemblMetazoa" id="XP_028515186.1"/>
    </source>
</evidence>
<protein>
    <submittedName>
        <fullName evidence="2">Uncharacterized protein</fullName>
    </submittedName>
</protein>